<dbReference type="AlphaFoldDB" id="A0ABC8K152"/>
<evidence type="ECO:0000313" key="2">
    <source>
        <dbReference type="Proteomes" id="UP001642260"/>
    </source>
</evidence>
<comment type="caution">
    <text evidence="1">The sequence shown here is derived from an EMBL/GenBank/DDBJ whole genome shotgun (WGS) entry which is preliminary data.</text>
</comment>
<name>A0ABC8K152_ERUVS</name>
<dbReference type="Proteomes" id="UP001642260">
    <property type="component" value="Unassembled WGS sequence"/>
</dbReference>
<gene>
    <name evidence="1" type="ORF">ERUC_LOCUS16101</name>
</gene>
<protein>
    <submittedName>
        <fullName evidence="1">Uncharacterized protein</fullName>
    </submittedName>
</protein>
<organism evidence="1 2">
    <name type="scientific">Eruca vesicaria subsp. sativa</name>
    <name type="common">Garden rocket</name>
    <name type="synonym">Eruca sativa</name>
    <dbReference type="NCBI Taxonomy" id="29727"/>
    <lineage>
        <taxon>Eukaryota</taxon>
        <taxon>Viridiplantae</taxon>
        <taxon>Streptophyta</taxon>
        <taxon>Embryophyta</taxon>
        <taxon>Tracheophyta</taxon>
        <taxon>Spermatophyta</taxon>
        <taxon>Magnoliopsida</taxon>
        <taxon>eudicotyledons</taxon>
        <taxon>Gunneridae</taxon>
        <taxon>Pentapetalae</taxon>
        <taxon>rosids</taxon>
        <taxon>malvids</taxon>
        <taxon>Brassicales</taxon>
        <taxon>Brassicaceae</taxon>
        <taxon>Brassiceae</taxon>
        <taxon>Eruca</taxon>
    </lineage>
</organism>
<evidence type="ECO:0000313" key="1">
    <source>
        <dbReference type="EMBL" id="CAH8343476.1"/>
    </source>
</evidence>
<keyword evidence="2" id="KW-1185">Reference proteome</keyword>
<reference evidence="1 2" key="1">
    <citation type="submission" date="2022-03" db="EMBL/GenBank/DDBJ databases">
        <authorList>
            <person name="Macdonald S."/>
            <person name="Ahmed S."/>
            <person name="Newling K."/>
        </authorList>
    </citation>
    <scope>NUCLEOTIDE SEQUENCE [LARGE SCALE GENOMIC DNA]</scope>
</reference>
<sequence>MASSPSAVTDESYRSQPSIEDQMAVLVKRVGFVRGLVLKSPLYWESIELLAKDEVSRGIFYALPHECKLHYLQRKTKALNVEERASYLL</sequence>
<accession>A0ABC8K152</accession>
<proteinExistence type="predicted"/>
<dbReference type="EMBL" id="CAKOAT010151598">
    <property type="protein sequence ID" value="CAH8343476.1"/>
    <property type="molecule type" value="Genomic_DNA"/>
</dbReference>